<dbReference type="RefSeq" id="WP_118422997.1">
    <property type="nucleotide sequence ID" value="NZ_QRPE01000010.1"/>
</dbReference>
<evidence type="ECO:0000256" key="2">
    <source>
        <dbReference type="ARBA" id="ARBA00023002"/>
    </source>
</evidence>
<dbReference type="SUPFAM" id="SSF55347">
    <property type="entry name" value="Glyceraldehyde-3-phosphate dehydrogenase-like, C-terminal domain"/>
    <property type="match status" value="1"/>
</dbReference>
<feature type="domain" description="GFO/IDH/MocA-like oxidoreductase" evidence="4">
    <location>
        <begin position="146"/>
        <end position="240"/>
    </location>
</feature>
<accession>A0A415N9J2</accession>
<dbReference type="SUPFAM" id="SSF51735">
    <property type="entry name" value="NAD(P)-binding Rossmann-fold domains"/>
    <property type="match status" value="1"/>
</dbReference>
<dbReference type="InterPro" id="IPR036291">
    <property type="entry name" value="NAD(P)-bd_dom_sf"/>
</dbReference>
<evidence type="ECO:0000256" key="1">
    <source>
        <dbReference type="ARBA" id="ARBA00010928"/>
    </source>
</evidence>
<dbReference type="InterPro" id="IPR055170">
    <property type="entry name" value="GFO_IDH_MocA-like_dom"/>
</dbReference>
<dbReference type="AlphaFoldDB" id="A0A415N9J2"/>
<dbReference type="GO" id="GO:0016491">
    <property type="term" value="F:oxidoreductase activity"/>
    <property type="evidence" value="ECO:0007669"/>
    <property type="project" value="UniProtKB-KW"/>
</dbReference>
<evidence type="ECO:0000313" key="5">
    <source>
        <dbReference type="EMBL" id="RHL93218.1"/>
    </source>
</evidence>
<dbReference type="PANTHER" id="PTHR22604">
    <property type="entry name" value="OXIDOREDUCTASES"/>
    <property type="match status" value="1"/>
</dbReference>
<sequence>MGRILFLGYSNLIKARILPILSRLSIKSYSIAKYEGQDWDDWDGLNTIDKYNTYEEGLNNFKGELVYVSTVNSTHFLYAKLALEYGFHVIVDKPATMEYVQASKLIEVAKQKNLLVCESTVYLYHPQFEIVNDIFKQNRDAPKLLTVHFTMPPFTSNNFRYRKELGGGALMDTLPYAVSAGRYFFKEIPNKVSVQINERNADGLDIEYSLLMAYSNGKSLIGHFGFNTEYINSMLVIGNRTNITFNRVFTIPENVENTLFVDRMNNHDSVITPKGNNFELFLKNVLRTLGNKEYDTFYNSMLYDAEVKQMIINKSI</sequence>
<dbReference type="Proteomes" id="UP000285013">
    <property type="component" value="Unassembled WGS sequence"/>
</dbReference>
<protein>
    <submittedName>
        <fullName evidence="5">Gfo/Idh/MocA family oxidoreductase</fullName>
    </submittedName>
</protein>
<keyword evidence="2" id="KW-0560">Oxidoreductase</keyword>
<feature type="domain" description="Gfo/Idh/MocA-like oxidoreductase N-terminal" evidence="3">
    <location>
        <begin position="47"/>
        <end position="116"/>
    </location>
</feature>
<evidence type="ECO:0000259" key="3">
    <source>
        <dbReference type="Pfam" id="PF01408"/>
    </source>
</evidence>
<dbReference type="Pfam" id="PF01408">
    <property type="entry name" value="GFO_IDH_MocA"/>
    <property type="match status" value="1"/>
</dbReference>
<name>A0A415N9J2_9BACE</name>
<gene>
    <name evidence="5" type="ORF">DWZ95_10450</name>
</gene>
<dbReference type="InterPro" id="IPR050984">
    <property type="entry name" value="Gfo/Idh/MocA_domain"/>
</dbReference>
<dbReference type="Gene3D" id="3.40.50.720">
    <property type="entry name" value="NAD(P)-binding Rossmann-like Domain"/>
    <property type="match status" value="1"/>
</dbReference>
<dbReference type="EMBL" id="QRPE01000010">
    <property type="protein sequence ID" value="RHL93218.1"/>
    <property type="molecule type" value="Genomic_DNA"/>
</dbReference>
<dbReference type="InterPro" id="IPR000683">
    <property type="entry name" value="Gfo/Idh/MocA-like_OxRdtase_N"/>
</dbReference>
<dbReference type="GO" id="GO:0000166">
    <property type="term" value="F:nucleotide binding"/>
    <property type="evidence" value="ECO:0007669"/>
    <property type="project" value="InterPro"/>
</dbReference>
<dbReference type="PANTHER" id="PTHR22604:SF105">
    <property type="entry name" value="TRANS-1,2-DIHYDROBENZENE-1,2-DIOL DEHYDROGENASE"/>
    <property type="match status" value="1"/>
</dbReference>
<comment type="caution">
    <text evidence="5">The sequence shown here is derived from an EMBL/GenBank/DDBJ whole genome shotgun (WGS) entry which is preliminary data.</text>
</comment>
<reference evidence="5 6" key="1">
    <citation type="submission" date="2018-08" db="EMBL/GenBank/DDBJ databases">
        <title>A genome reference for cultivated species of the human gut microbiota.</title>
        <authorList>
            <person name="Zou Y."/>
            <person name="Xue W."/>
            <person name="Luo G."/>
        </authorList>
    </citation>
    <scope>NUCLEOTIDE SEQUENCE [LARGE SCALE GENOMIC DNA]</scope>
    <source>
        <strain evidence="5 6">AF36-16BH</strain>
    </source>
</reference>
<proteinExistence type="inferred from homology"/>
<dbReference type="Pfam" id="PF22725">
    <property type="entry name" value="GFO_IDH_MocA_C3"/>
    <property type="match status" value="1"/>
</dbReference>
<evidence type="ECO:0000313" key="6">
    <source>
        <dbReference type="Proteomes" id="UP000285013"/>
    </source>
</evidence>
<organism evidence="5 6">
    <name type="scientific">Bacteroides intestinalis</name>
    <dbReference type="NCBI Taxonomy" id="329854"/>
    <lineage>
        <taxon>Bacteria</taxon>
        <taxon>Pseudomonadati</taxon>
        <taxon>Bacteroidota</taxon>
        <taxon>Bacteroidia</taxon>
        <taxon>Bacteroidales</taxon>
        <taxon>Bacteroidaceae</taxon>
        <taxon>Bacteroides</taxon>
    </lineage>
</organism>
<dbReference type="Gene3D" id="3.30.360.10">
    <property type="entry name" value="Dihydrodipicolinate Reductase, domain 2"/>
    <property type="match status" value="1"/>
</dbReference>
<comment type="similarity">
    <text evidence="1">Belongs to the Gfo/Idh/MocA family.</text>
</comment>
<evidence type="ECO:0000259" key="4">
    <source>
        <dbReference type="Pfam" id="PF22725"/>
    </source>
</evidence>